<feature type="region of interest" description="Disordered" evidence="1">
    <location>
        <begin position="26"/>
        <end position="46"/>
    </location>
</feature>
<dbReference type="Gramene" id="OB02G10450.1">
    <property type="protein sequence ID" value="OB02G10450.1"/>
    <property type="gene ID" value="OB02G10450"/>
</dbReference>
<feature type="compositionally biased region" description="Basic and acidic residues" evidence="1">
    <location>
        <begin position="155"/>
        <end position="179"/>
    </location>
</feature>
<dbReference type="Proteomes" id="UP000006038">
    <property type="component" value="Unassembled WGS sequence"/>
</dbReference>
<name>J3L8S8_ORYBR</name>
<organism evidence="2">
    <name type="scientific">Oryza brachyantha</name>
    <name type="common">malo sina</name>
    <dbReference type="NCBI Taxonomy" id="4533"/>
    <lineage>
        <taxon>Eukaryota</taxon>
        <taxon>Viridiplantae</taxon>
        <taxon>Streptophyta</taxon>
        <taxon>Embryophyta</taxon>
        <taxon>Tracheophyta</taxon>
        <taxon>Spermatophyta</taxon>
        <taxon>Magnoliopsida</taxon>
        <taxon>Liliopsida</taxon>
        <taxon>Poales</taxon>
        <taxon>Poaceae</taxon>
        <taxon>BOP clade</taxon>
        <taxon>Oryzoideae</taxon>
        <taxon>Oryzeae</taxon>
        <taxon>Oryzinae</taxon>
        <taxon>Oryza</taxon>
    </lineage>
</organism>
<feature type="compositionally biased region" description="Basic residues" evidence="1">
    <location>
        <begin position="184"/>
        <end position="194"/>
    </location>
</feature>
<reference evidence="2" key="1">
    <citation type="submission" date="2013-04" db="UniProtKB">
        <authorList>
            <consortium name="EnsemblPlants"/>
        </authorList>
    </citation>
    <scope>IDENTIFICATION</scope>
</reference>
<dbReference type="AlphaFoldDB" id="J3L8S8"/>
<feature type="compositionally biased region" description="Low complexity" evidence="1">
    <location>
        <begin position="31"/>
        <end position="42"/>
    </location>
</feature>
<feature type="region of interest" description="Disordered" evidence="1">
    <location>
        <begin position="155"/>
        <end position="201"/>
    </location>
</feature>
<evidence type="ECO:0000313" key="3">
    <source>
        <dbReference type="Proteomes" id="UP000006038"/>
    </source>
</evidence>
<protein>
    <submittedName>
        <fullName evidence="2">Uncharacterized protein</fullName>
    </submittedName>
</protein>
<evidence type="ECO:0000313" key="2">
    <source>
        <dbReference type="EnsemblPlants" id="OB02G10450.1"/>
    </source>
</evidence>
<accession>J3L8S8</accession>
<dbReference type="HOGENOM" id="CLU_1024413_0_0_1"/>
<proteinExistence type="predicted"/>
<keyword evidence="3" id="KW-1185">Reference proteome</keyword>
<dbReference type="EnsemblPlants" id="OB02G10450.1">
    <property type="protein sequence ID" value="OB02G10450.1"/>
    <property type="gene ID" value="OB02G10450"/>
</dbReference>
<evidence type="ECO:0000256" key="1">
    <source>
        <dbReference type="SAM" id="MobiDB-lite"/>
    </source>
</evidence>
<sequence length="272" mass="32161">MVWKRRSNGENSDLDVLRVDLEMLGEEEAEPGGVEVGAGADDAAGREPRQLPRHVRQHVHRVRHDQQQRLRRVLRQRRHDLPEQRHVPLQQVQPRLAGDLPRAGRHDGQVRPPRHGHVGVGDEAHARQERRRVLQVKHLPAQLVRQRVHQRDLVRHVTRQDGLRDRHPDVAGADDRDLRQAPPVRRRRRRPAVRHRPEEPRRRAVRVEPELRQRRRLLHPWLSCLAACRCGSLLSKDCGFWMDSCFFPLHLINQWETAYSYSQRFRFRDDSF</sequence>
<feature type="region of interest" description="Disordered" evidence="1">
    <location>
        <begin position="100"/>
        <end position="129"/>
    </location>
</feature>